<protein>
    <submittedName>
        <fullName evidence="2">DUF47 family protein</fullName>
    </submittedName>
</protein>
<dbReference type="Pfam" id="PF01865">
    <property type="entry name" value="PhoU_div"/>
    <property type="match status" value="1"/>
</dbReference>
<dbReference type="RefSeq" id="WP_214418839.1">
    <property type="nucleotide sequence ID" value="NZ_CP075546.1"/>
</dbReference>
<dbReference type="GeneID" id="65565778"/>
<gene>
    <name evidence="2" type="ORF">KHC33_11840</name>
</gene>
<dbReference type="Proteomes" id="UP000680656">
    <property type="component" value="Chromosome"/>
</dbReference>
<dbReference type="PANTHER" id="PTHR37298:SF1">
    <property type="entry name" value="UPF0111 PROTEIN YKAA"/>
    <property type="match status" value="1"/>
</dbReference>
<dbReference type="InterPro" id="IPR018445">
    <property type="entry name" value="Put_Phosphate_transp_reg"/>
</dbReference>
<dbReference type="InterPro" id="IPR038078">
    <property type="entry name" value="PhoU-like_sf"/>
</dbReference>
<dbReference type="AlphaFoldDB" id="A0A8E7B090"/>
<organism evidence="2 3">
    <name type="scientific">Methanospirillum purgamenti</name>
    <dbReference type="NCBI Taxonomy" id="2834276"/>
    <lineage>
        <taxon>Archaea</taxon>
        <taxon>Methanobacteriati</taxon>
        <taxon>Methanobacteriota</taxon>
        <taxon>Stenosarchaea group</taxon>
        <taxon>Methanomicrobia</taxon>
        <taxon>Methanomicrobiales</taxon>
        <taxon>Methanospirillaceae</taxon>
        <taxon>Methanospirillum</taxon>
    </lineage>
</organism>
<keyword evidence="3" id="KW-1185">Reference proteome</keyword>
<dbReference type="InterPro" id="IPR052912">
    <property type="entry name" value="UPF0111_domain"/>
</dbReference>
<comment type="similarity">
    <text evidence="1">Belongs to the UPF0111 family.</text>
</comment>
<reference evidence="2 3" key="1">
    <citation type="submission" date="2021-05" db="EMBL/GenBank/DDBJ databases">
        <title>A novel Methanospirillum isolate from a pyrite-forming mixed culture.</title>
        <authorList>
            <person name="Bunk B."/>
            <person name="Sproer C."/>
            <person name="Spring S."/>
            <person name="Pester M."/>
        </authorList>
    </citation>
    <scope>NUCLEOTIDE SEQUENCE [LARGE SCALE GENOMIC DNA]</scope>
    <source>
        <strain evidence="2 3">J.3.6.1-F.2.7.3</strain>
    </source>
</reference>
<accession>A0A8E7B090</accession>
<dbReference type="KEGG" id="mrtj:KHC33_11840"/>
<proteinExistence type="inferred from homology"/>
<dbReference type="PANTHER" id="PTHR37298">
    <property type="entry name" value="UPF0111 PROTEIN YKAA"/>
    <property type="match status" value="1"/>
</dbReference>
<evidence type="ECO:0000313" key="2">
    <source>
        <dbReference type="EMBL" id="QVV88022.1"/>
    </source>
</evidence>
<dbReference type="Gene3D" id="1.20.58.220">
    <property type="entry name" value="Phosphate transport system protein phou homolog 2, domain 2"/>
    <property type="match status" value="1"/>
</dbReference>
<name>A0A8E7B090_9EURY</name>
<sequence length="209" mass="23913">MGIKEWLVPQDKVFFDLFEQLAGIVVQAAVKLEQIVTKEKDPETTYKEIKDLEHQGDLITHEIYEQLNRTFITPLDPMEISRLASALDDVLDYIDDSAEKLLIYGIKDFDKTMQNFAQLIRLSAVQLECGVKGIRSFRKNNPLESCGIEVNRLENMADDLLSQAIQRLFAQEDPMTTIKLKDIYECLETATDKCEDVVNVLSDISIRHS</sequence>
<evidence type="ECO:0000313" key="3">
    <source>
        <dbReference type="Proteomes" id="UP000680656"/>
    </source>
</evidence>
<evidence type="ECO:0000256" key="1">
    <source>
        <dbReference type="ARBA" id="ARBA00008591"/>
    </source>
</evidence>
<dbReference type="EMBL" id="CP075546">
    <property type="protein sequence ID" value="QVV88022.1"/>
    <property type="molecule type" value="Genomic_DNA"/>
</dbReference>